<name>A0ABV7VS78_9GAMM</name>
<keyword evidence="5" id="KW-0378">Hydrolase</keyword>
<gene>
    <name evidence="5" type="ORF">ACFOMG_09835</name>
</gene>
<evidence type="ECO:0000256" key="4">
    <source>
        <dbReference type="SAM" id="SignalP"/>
    </source>
</evidence>
<dbReference type="EMBL" id="JBHRYB010000007">
    <property type="protein sequence ID" value="MFC3680396.1"/>
    <property type="molecule type" value="Genomic_DNA"/>
</dbReference>
<keyword evidence="1" id="KW-0597">Phosphoprotein</keyword>
<dbReference type="PANTHER" id="PTHR11596">
    <property type="entry name" value="ALKALINE PHOSPHATASE"/>
    <property type="match status" value="1"/>
</dbReference>
<sequence>MPYFLRLPLLLSLFALSACEPTLPVKDNTRSEQWYQQGQQRAALAAAQTDNTGPAKNLILVVGDGMGITTHTAARIFTGQQQGLLGEEYNLSFETLPHSALIKTYNSDQQTPDSAGTMTALISGSKTRAGVLAVSDKVIRSDCASQAGNELQTLFDVAEQQGKASGIVTTARITHATPAALYAHSAERNWESDDQLNDSARQSGCQDIAAQLIDYQQQQQRLEVIFGGGRRHFLPASMSDGQRRDGRNLMTAWQQQADHHVATSRQQLLQADLSQGHWLGLFAASHLPYVAERDASTPGLLDMTRAALQRLQHNDQGYVLMIEAARIDHAHHQGQGQKALQETAELDQTVAWLLKHTDRDNTLLVVTADHSHTLTLAGYPTRGNPITGVVISNDDQGRPERQPYRLDDGGYYTTMSYRNGPGAVDWQQHNRRPSVNPEATQSPDYRQQALVPLDSETHGGEDVALYASGPWAHLFGGTMEQHWVYHVLQHALNPKAQQAAP</sequence>
<evidence type="ECO:0000256" key="3">
    <source>
        <dbReference type="SAM" id="MobiDB-lite"/>
    </source>
</evidence>
<evidence type="ECO:0000313" key="6">
    <source>
        <dbReference type="Proteomes" id="UP001595722"/>
    </source>
</evidence>
<reference evidence="6" key="1">
    <citation type="journal article" date="2019" name="Int. J. Syst. Evol. Microbiol.">
        <title>The Global Catalogue of Microorganisms (GCM) 10K type strain sequencing project: providing services to taxonomists for standard genome sequencing and annotation.</title>
        <authorList>
            <consortium name="The Broad Institute Genomics Platform"/>
            <consortium name="The Broad Institute Genome Sequencing Center for Infectious Disease"/>
            <person name="Wu L."/>
            <person name="Ma J."/>
        </authorList>
    </citation>
    <scope>NUCLEOTIDE SEQUENCE [LARGE SCALE GENOMIC DNA]</scope>
    <source>
        <strain evidence="6">KCTC 42424</strain>
    </source>
</reference>
<dbReference type="EC" id="3.1.3.1" evidence="5"/>
<organism evidence="5 6">
    <name type="scientific">Bacterioplanoides pacificum</name>
    <dbReference type="NCBI Taxonomy" id="1171596"/>
    <lineage>
        <taxon>Bacteria</taxon>
        <taxon>Pseudomonadati</taxon>
        <taxon>Pseudomonadota</taxon>
        <taxon>Gammaproteobacteria</taxon>
        <taxon>Oceanospirillales</taxon>
        <taxon>Oceanospirillaceae</taxon>
        <taxon>Bacterioplanoides</taxon>
    </lineage>
</organism>
<dbReference type="CDD" id="cd16012">
    <property type="entry name" value="ALP"/>
    <property type="match status" value="1"/>
</dbReference>
<dbReference type="InterPro" id="IPR017850">
    <property type="entry name" value="Alkaline_phosphatase_core_sf"/>
</dbReference>
<dbReference type="SUPFAM" id="SSF53649">
    <property type="entry name" value="Alkaline phosphatase-like"/>
    <property type="match status" value="1"/>
</dbReference>
<dbReference type="Pfam" id="PF00245">
    <property type="entry name" value="Alk_phosphatase"/>
    <property type="match status" value="1"/>
</dbReference>
<dbReference type="Gene3D" id="3.40.720.10">
    <property type="entry name" value="Alkaline Phosphatase, subunit A"/>
    <property type="match status" value="1"/>
</dbReference>
<feature type="signal peptide" evidence="4">
    <location>
        <begin position="1"/>
        <end position="17"/>
    </location>
</feature>
<dbReference type="PRINTS" id="PR00113">
    <property type="entry name" value="ALKPHPHTASE"/>
</dbReference>
<dbReference type="SMART" id="SM00098">
    <property type="entry name" value="alkPPc"/>
    <property type="match status" value="1"/>
</dbReference>
<comment type="similarity">
    <text evidence="2">Belongs to the alkaline phosphatase family.</text>
</comment>
<keyword evidence="6" id="KW-1185">Reference proteome</keyword>
<accession>A0ABV7VS78</accession>
<evidence type="ECO:0000256" key="1">
    <source>
        <dbReference type="ARBA" id="ARBA00022553"/>
    </source>
</evidence>
<dbReference type="RefSeq" id="WP_376866347.1">
    <property type="nucleotide sequence ID" value="NZ_JBHRYB010000007.1"/>
</dbReference>
<feature type="chain" id="PRO_5046988621" evidence="4">
    <location>
        <begin position="18"/>
        <end position="501"/>
    </location>
</feature>
<evidence type="ECO:0000256" key="2">
    <source>
        <dbReference type="RuleBase" id="RU003946"/>
    </source>
</evidence>
<dbReference type="PROSITE" id="PS51257">
    <property type="entry name" value="PROKAR_LIPOPROTEIN"/>
    <property type="match status" value="1"/>
</dbReference>
<keyword evidence="4" id="KW-0732">Signal</keyword>
<dbReference type="InterPro" id="IPR001952">
    <property type="entry name" value="Alkaline_phosphatase"/>
</dbReference>
<comment type="caution">
    <text evidence="5">The sequence shown here is derived from an EMBL/GenBank/DDBJ whole genome shotgun (WGS) entry which is preliminary data.</text>
</comment>
<dbReference type="Proteomes" id="UP001595722">
    <property type="component" value="Unassembled WGS sequence"/>
</dbReference>
<dbReference type="PANTHER" id="PTHR11596:SF5">
    <property type="entry name" value="ALKALINE PHOSPHATASE"/>
    <property type="match status" value="1"/>
</dbReference>
<evidence type="ECO:0000313" key="5">
    <source>
        <dbReference type="EMBL" id="MFC3680396.1"/>
    </source>
</evidence>
<feature type="region of interest" description="Disordered" evidence="3">
    <location>
        <begin position="422"/>
        <end position="444"/>
    </location>
</feature>
<protein>
    <submittedName>
        <fullName evidence="5">Alkaline phosphatase</fullName>
        <ecNumber evidence="5">3.1.3.1</ecNumber>
    </submittedName>
</protein>
<proteinExistence type="inferred from homology"/>
<dbReference type="GO" id="GO:0004035">
    <property type="term" value="F:alkaline phosphatase activity"/>
    <property type="evidence" value="ECO:0007669"/>
    <property type="project" value="UniProtKB-EC"/>
</dbReference>